<dbReference type="AlphaFoldDB" id="A0A0M2VAA6"/>
<dbReference type="EMBL" id="LAHO01000003">
    <property type="protein sequence ID" value="KKO46570.1"/>
    <property type="molecule type" value="Genomic_DNA"/>
</dbReference>
<accession>A0A0M2VAA6</accession>
<comment type="caution">
    <text evidence="1">The sequence shown here is derived from an EMBL/GenBank/DDBJ whole genome shotgun (WGS) entry which is preliminary data.</text>
</comment>
<dbReference type="RefSeq" id="WP_046556459.1">
    <property type="nucleotide sequence ID" value="NZ_LAHO01000003.1"/>
</dbReference>
<keyword evidence="2" id="KW-1185">Reference proteome</keyword>
<organism evidence="1 2">
    <name type="scientific">Arsukibacterium ikkense</name>
    <dbReference type="NCBI Taxonomy" id="336831"/>
    <lineage>
        <taxon>Bacteria</taxon>
        <taxon>Pseudomonadati</taxon>
        <taxon>Pseudomonadota</taxon>
        <taxon>Gammaproteobacteria</taxon>
        <taxon>Chromatiales</taxon>
        <taxon>Chromatiaceae</taxon>
        <taxon>Arsukibacterium</taxon>
    </lineage>
</organism>
<proteinExistence type="predicted"/>
<dbReference type="Gene3D" id="3.30.2140.20">
    <property type="match status" value="1"/>
</dbReference>
<name>A0A0M2VAA6_9GAMM</name>
<reference evidence="1 2" key="1">
    <citation type="submission" date="2015-03" db="EMBL/GenBank/DDBJ databases">
        <title>Draft genome sequences of two protease-producing strains of Arsukibacterium isolated from two cold and alkaline environments.</title>
        <authorList>
            <person name="Lylloff J.E."/>
            <person name="Skov L.B."/>
            <person name="Jepsen M."/>
            <person name="Hallin P.F."/>
            <person name="Sorensen S.J."/>
            <person name="Stougaard P."/>
            <person name="Glaring M.A."/>
        </authorList>
    </citation>
    <scope>NUCLEOTIDE SEQUENCE [LARGE SCALE GENOMIC DNA]</scope>
    <source>
        <strain evidence="1 2">GCM72</strain>
    </source>
</reference>
<protein>
    <submittedName>
        <fullName evidence="1">Uncharacterized protein</fullName>
    </submittedName>
</protein>
<dbReference type="InterPro" id="IPR038765">
    <property type="entry name" value="Papain-like_cys_pep_sf"/>
</dbReference>
<dbReference type="OrthoDB" id="9804872at2"/>
<sequence>MSQNAKQQLALAERILMQQFQSQPFHNLYHLLKVVPINPAYGGTCSDKTKSYLGALEKAGIEGCLHSARIGGKEIHRLVRVVIGNHTYFADVGNGWPAIKLFPADRPVEYNCFGMRYRSEIDHQVMNIFLLKKGIEKLQMQLDLKPKCPVEIQQCIDNRFAADNYYPFSNSLRFSMIVDDRFLFIRDAVLSIYSKKNYEEVPNINQNNIALLVEQYFRFDINAILSGKPLPNPAKILQ</sequence>
<evidence type="ECO:0000313" key="2">
    <source>
        <dbReference type="Proteomes" id="UP000034228"/>
    </source>
</evidence>
<dbReference type="Proteomes" id="UP000034228">
    <property type="component" value="Unassembled WGS sequence"/>
</dbReference>
<dbReference type="SUPFAM" id="SSF54001">
    <property type="entry name" value="Cysteine proteinases"/>
    <property type="match status" value="1"/>
</dbReference>
<gene>
    <name evidence="1" type="ORF">WG68_04515</name>
</gene>
<dbReference type="InterPro" id="IPR053710">
    <property type="entry name" value="Arylamine_NAT_domain_sf"/>
</dbReference>
<evidence type="ECO:0000313" key="1">
    <source>
        <dbReference type="EMBL" id="KKO46570.1"/>
    </source>
</evidence>